<reference evidence="7" key="1">
    <citation type="submission" date="2018-05" db="EMBL/GenBank/DDBJ databases">
        <authorList>
            <person name="Lanie J.A."/>
            <person name="Ng W.-L."/>
            <person name="Kazmierczak K.M."/>
            <person name="Andrzejewski T.M."/>
            <person name="Davidsen T.M."/>
            <person name="Wayne K.J."/>
            <person name="Tettelin H."/>
            <person name="Glass J.I."/>
            <person name="Rusch D."/>
            <person name="Podicherti R."/>
            <person name="Tsui H.-C.T."/>
            <person name="Winkler M.E."/>
        </authorList>
    </citation>
    <scope>NUCLEOTIDE SEQUENCE</scope>
</reference>
<dbReference type="Gene3D" id="1.10.8.640">
    <property type="entry name" value="Cytochrome C biogenesis protein"/>
    <property type="match status" value="1"/>
</dbReference>
<dbReference type="InterPro" id="IPR038297">
    <property type="entry name" value="CcmH/CycL/NrfF/Ccl2_sf"/>
</dbReference>
<dbReference type="AlphaFoldDB" id="A0A381U6A0"/>
<feature type="domain" description="CcmH/CycL/Ccl2/NrfF N-terminal" evidence="6">
    <location>
        <begin position="31"/>
        <end position="136"/>
    </location>
</feature>
<feature type="region of interest" description="Disordered" evidence="5">
    <location>
        <begin position="140"/>
        <end position="173"/>
    </location>
</feature>
<evidence type="ECO:0000313" key="7">
    <source>
        <dbReference type="EMBL" id="SVA22857.1"/>
    </source>
</evidence>
<keyword evidence="2" id="KW-0349">Heme</keyword>
<feature type="compositionally biased region" description="Basic and acidic residues" evidence="5">
    <location>
        <begin position="163"/>
        <end position="173"/>
    </location>
</feature>
<sequence length="173" mass="19104">MIIYLKKIIFVFFIVLFVTIINSSMASAGAVLSDLENQLMCKCDDKCGKVLINCTCSTADKNRKKFTKMLESGLTVDQIVQQQIEKYGETVLSAPTKNGFNLTAWVIPFGAIMIGGIGLRKLINGWVGKNKPDIELQNIEGDVASESGSEKPSEASSSKYSRRLKDELDRLET</sequence>
<evidence type="ECO:0000256" key="5">
    <source>
        <dbReference type="SAM" id="MobiDB-lite"/>
    </source>
</evidence>
<evidence type="ECO:0000256" key="4">
    <source>
        <dbReference type="ARBA" id="ARBA00023004"/>
    </source>
</evidence>
<dbReference type="GO" id="GO:0046872">
    <property type="term" value="F:metal ion binding"/>
    <property type="evidence" value="ECO:0007669"/>
    <property type="project" value="UniProtKB-KW"/>
</dbReference>
<evidence type="ECO:0000256" key="1">
    <source>
        <dbReference type="ARBA" id="ARBA00010342"/>
    </source>
</evidence>
<proteinExistence type="inferred from homology"/>
<dbReference type="EMBL" id="UINC01005677">
    <property type="protein sequence ID" value="SVA22857.1"/>
    <property type="molecule type" value="Genomic_DNA"/>
</dbReference>
<protein>
    <recommendedName>
        <fullName evidence="6">CcmH/CycL/Ccl2/NrfF N-terminal domain-containing protein</fullName>
    </recommendedName>
</protein>
<comment type="similarity">
    <text evidence="1">Belongs to the CcmH/CycL/Ccl2/NrfF family.</text>
</comment>
<keyword evidence="3" id="KW-0479">Metal-binding</keyword>
<accession>A0A381U6A0</accession>
<evidence type="ECO:0000256" key="3">
    <source>
        <dbReference type="ARBA" id="ARBA00022723"/>
    </source>
</evidence>
<evidence type="ECO:0000256" key="2">
    <source>
        <dbReference type="ARBA" id="ARBA00022617"/>
    </source>
</evidence>
<dbReference type="InterPro" id="IPR005616">
    <property type="entry name" value="CcmH/CycL/Ccl2/NrfF_N"/>
</dbReference>
<organism evidence="7">
    <name type="scientific">marine metagenome</name>
    <dbReference type="NCBI Taxonomy" id="408172"/>
    <lineage>
        <taxon>unclassified sequences</taxon>
        <taxon>metagenomes</taxon>
        <taxon>ecological metagenomes</taxon>
    </lineage>
</organism>
<name>A0A381U6A0_9ZZZZ</name>
<gene>
    <name evidence="7" type="ORF">METZ01_LOCUS75711</name>
</gene>
<keyword evidence="4" id="KW-0408">Iron</keyword>
<evidence type="ECO:0000259" key="6">
    <source>
        <dbReference type="Pfam" id="PF03918"/>
    </source>
</evidence>
<dbReference type="Pfam" id="PF03918">
    <property type="entry name" value="CcmH"/>
    <property type="match status" value="1"/>
</dbReference>